<feature type="compositionally biased region" description="Basic and acidic residues" evidence="1">
    <location>
        <begin position="112"/>
        <end position="132"/>
    </location>
</feature>
<dbReference type="EMBL" id="QNGE01001304">
    <property type="protein sequence ID" value="KAA3677894.1"/>
    <property type="molecule type" value="Genomic_DNA"/>
</dbReference>
<dbReference type="PANTHER" id="PTHR46298:SF1">
    <property type="entry name" value="ANDROGLOBIN"/>
    <property type="match status" value="1"/>
</dbReference>
<evidence type="ECO:0000256" key="1">
    <source>
        <dbReference type="SAM" id="MobiDB-lite"/>
    </source>
</evidence>
<dbReference type="PANTHER" id="PTHR46298">
    <property type="entry name" value="ANDROGLOBIN"/>
    <property type="match status" value="1"/>
</dbReference>
<proteinExistence type="predicted"/>
<comment type="caution">
    <text evidence="2">The sequence shown here is derived from an EMBL/GenBank/DDBJ whole genome shotgun (WGS) entry which is preliminary data.</text>
</comment>
<dbReference type="AlphaFoldDB" id="A0A5J4NQY6"/>
<keyword evidence="3" id="KW-1185">Reference proteome</keyword>
<dbReference type="InterPro" id="IPR053033">
    <property type="entry name" value="Androglobin-like"/>
</dbReference>
<reference evidence="2 3" key="1">
    <citation type="journal article" date="2019" name="Gigascience">
        <title>Whole-genome sequence of the oriental lung fluke Paragonimus westermani.</title>
        <authorList>
            <person name="Oey H."/>
            <person name="Zakrzewski M."/>
            <person name="Narain K."/>
            <person name="Devi K.R."/>
            <person name="Agatsuma T."/>
            <person name="Nawaratna S."/>
            <person name="Gobert G.N."/>
            <person name="Jones M.K."/>
            <person name="Ragan M.A."/>
            <person name="McManus D.P."/>
            <person name="Krause L."/>
        </authorList>
    </citation>
    <scope>NUCLEOTIDE SEQUENCE [LARGE SCALE GENOMIC DNA]</scope>
    <source>
        <strain evidence="2 3">IND2009</strain>
    </source>
</reference>
<organism evidence="2 3">
    <name type="scientific">Paragonimus westermani</name>
    <dbReference type="NCBI Taxonomy" id="34504"/>
    <lineage>
        <taxon>Eukaryota</taxon>
        <taxon>Metazoa</taxon>
        <taxon>Spiralia</taxon>
        <taxon>Lophotrochozoa</taxon>
        <taxon>Platyhelminthes</taxon>
        <taxon>Trematoda</taxon>
        <taxon>Digenea</taxon>
        <taxon>Plagiorchiida</taxon>
        <taxon>Troglotremata</taxon>
        <taxon>Troglotrematidae</taxon>
        <taxon>Paragonimus</taxon>
    </lineage>
</organism>
<evidence type="ECO:0000313" key="3">
    <source>
        <dbReference type="Proteomes" id="UP000324629"/>
    </source>
</evidence>
<sequence>TMRWIICEIQNLWLGGRRKIAGMDAPDSTTVDYVYQWQPWTHIYALTKVGKEPNVPQYNPYGKNRSSEMIWDYLEHYLPVWKRPDQTGPNIESHVDSSQMAELVDRPVVNTSKEKKESGKEKSKDKKGEWTNRHHKSIIVSGSEKVLKATRLCDMGFGCLYSNPICLSAQRNIPLVAPSPGKPVPRWKLIRPQPPDFQFNECAATTGTQERREAEPIRSLLLCTSLHKQAFREPIDMM</sequence>
<feature type="region of interest" description="Disordered" evidence="1">
    <location>
        <begin position="106"/>
        <end position="134"/>
    </location>
</feature>
<gene>
    <name evidence="2" type="ORF">DEA37_0011489</name>
</gene>
<protein>
    <submittedName>
        <fullName evidence="2">Uncharacterized protein</fullName>
    </submittedName>
</protein>
<name>A0A5J4NQY6_9TREM</name>
<evidence type="ECO:0000313" key="2">
    <source>
        <dbReference type="EMBL" id="KAA3677894.1"/>
    </source>
</evidence>
<feature type="non-terminal residue" evidence="2">
    <location>
        <position position="1"/>
    </location>
</feature>
<accession>A0A5J4NQY6</accession>
<dbReference type="Proteomes" id="UP000324629">
    <property type="component" value="Unassembled WGS sequence"/>
</dbReference>